<dbReference type="EMBL" id="CH476746">
    <property type="protein sequence ID" value="EIE90524.1"/>
    <property type="molecule type" value="Genomic_DNA"/>
</dbReference>
<dbReference type="Proteomes" id="UP000009138">
    <property type="component" value="Unassembled WGS sequence"/>
</dbReference>
<dbReference type="RefSeq" id="XP_067525920.1">
    <property type="nucleotide sequence ID" value="XM_067669819.1"/>
</dbReference>
<sequence length="92" mass="10579">MNSMQHIEASSSVEIPEAEVFPFISIPVIINHRHSAVNHQVLFFQLDCPSIYIFAYICLVLDNQLFELKNRFSVLPKYGFATITTSILIFLF</sequence>
<dbReference type="AlphaFoldDB" id="I1CPZ4"/>
<accession>I1CPZ4</accession>
<keyword evidence="1" id="KW-0812">Transmembrane</keyword>
<feature type="transmembrane region" description="Helical" evidence="1">
    <location>
        <begin position="74"/>
        <end position="91"/>
    </location>
</feature>
<evidence type="ECO:0000313" key="2">
    <source>
        <dbReference type="EMBL" id="EIE90524.1"/>
    </source>
</evidence>
<evidence type="ECO:0000313" key="3">
    <source>
        <dbReference type="Proteomes" id="UP000009138"/>
    </source>
</evidence>
<proteinExistence type="predicted"/>
<feature type="transmembrane region" description="Helical" evidence="1">
    <location>
        <begin position="42"/>
        <end position="62"/>
    </location>
</feature>
<protein>
    <submittedName>
        <fullName evidence="2">Uncharacterized protein</fullName>
    </submittedName>
</protein>
<organism evidence="2 3">
    <name type="scientific">Rhizopus delemar (strain RA 99-880 / ATCC MYA-4621 / FGSC 9543 / NRRL 43880)</name>
    <name type="common">Mucormycosis agent</name>
    <name type="synonym">Rhizopus arrhizus var. delemar</name>
    <dbReference type="NCBI Taxonomy" id="246409"/>
    <lineage>
        <taxon>Eukaryota</taxon>
        <taxon>Fungi</taxon>
        <taxon>Fungi incertae sedis</taxon>
        <taxon>Mucoromycota</taxon>
        <taxon>Mucoromycotina</taxon>
        <taxon>Mucoromycetes</taxon>
        <taxon>Mucorales</taxon>
        <taxon>Mucorineae</taxon>
        <taxon>Rhizopodaceae</taxon>
        <taxon>Rhizopus</taxon>
    </lineage>
</organism>
<dbReference type="VEuPathDB" id="FungiDB:RO3G_15235"/>
<dbReference type="GeneID" id="93622200"/>
<gene>
    <name evidence="2" type="ORF">RO3G_15235</name>
</gene>
<evidence type="ECO:0000256" key="1">
    <source>
        <dbReference type="SAM" id="Phobius"/>
    </source>
</evidence>
<dbReference type="InParanoid" id="I1CPZ4"/>
<keyword evidence="1" id="KW-1133">Transmembrane helix</keyword>
<keyword evidence="1" id="KW-0472">Membrane</keyword>
<keyword evidence="3" id="KW-1185">Reference proteome</keyword>
<reference evidence="2 3" key="1">
    <citation type="journal article" date="2009" name="PLoS Genet.">
        <title>Genomic analysis of the basal lineage fungus Rhizopus oryzae reveals a whole-genome duplication.</title>
        <authorList>
            <person name="Ma L.-J."/>
            <person name="Ibrahim A.S."/>
            <person name="Skory C."/>
            <person name="Grabherr M.G."/>
            <person name="Burger G."/>
            <person name="Butler M."/>
            <person name="Elias M."/>
            <person name="Idnurm A."/>
            <person name="Lang B.F."/>
            <person name="Sone T."/>
            <person name="Abe A."/>
            <person name="Calvo S.E."/>
            <person name="Corrochano L.M."/>
            <person name="Engels R."/>
            <person name="Fu J."/>
            <person name="Hansberg W."/>
            <person name="Kim J.-M."/>
            <person name="Kodira C.D."/>
            <person name="Koehrsen M.J."/>
            <person name="Liu B."/>
            <person name="Miranda-Saavedra D."/>
            <person name="O'Leary S."/>
            <person name="Ortiz-Castellanos L."/>
            <person name="Poulter R."/>
            <person name="Rodriguez-Romero J."/>
            <person name="Ruiz-Herrera J."/>
            <person name="Shen Y.-Q."/>
            <person name="Zeng Q."/>
            <person name="Galagan J."/>
            <person name="Birren B.W."/>
            <person name="Cuomo C.A."/>
            <person name="Wickes B.L."/>
        </authorList>
    </citation>
    <scope>NUCLEOTIDE SEQUENCE [LARGE SCALE GENOMIC DNA]</scope>
    <source>
        <strain evidence="3">RA 99-880 / ATCC MYA-4621 / FGSC 9543 / NRRL 43880</strain>
    </source>
</reference>
<name>I1CPZ4_RHIO9</name>